<dbReference type="Pfam" id="PF14402">
    <property type="entry name" value="7TM_transglut"/>
    <property type="match status" value="1"/>
</dbReference>
<dbReference type="AlphaFoldDB" id="A0A3M0A7V9"/>
<feature type="transmembrane region" description="Helical" evidence="1">
    <location>
        <begin position="406"/>
        <end position="424"/>
    </location>
</feature>
<protein>
    <submittedName>
        <fullName evidence="4">Uncharacterized protein with transglutaminase domain</fullName>
    </submittedName>
</protein>
<dbReference type="InterPro" id="IPR025838">
    <property type="entry name" value="Transglut_i_TM"/>
</dbReference>
<evidence type="ECO:0000256" key="1">
    <source>
        <dbReference type="SAM" id="Phobius"/>
    </source>
</evidence>
<evidence type="ECO:0000259" key="2">
    <source>
        <dbReference type="Pfam" id="PF14400"/>
    </source>
</evidence>
<dbReference type="OrthoDB" id="253840at2"/>
<dbReference type="Proteomes" id="UP000267187">
    <property type="component" value="Unassembled WGS sequence"/>
</dbReference>
<feature type="transmembrane region" description="Helical" evidence="1">
    <location>
        <begin position="469"/>
        <end position="489"/>
    </location>
</feature>
<feature type="transmembrane region" description="Helical" evidence="1">
    <location>
        <begin position="351"/>
        <end position="372"/>
    </location>
</feature>
<accession>A0A3M0A7V9</accession>
<feature type="transmembrane region" description="Helical" evidence="1">
    <location>
        <begin position="312"/>
        <end position="331"/>
    </location>
</feature>
<keyword evidence="1" id="KW-0472">Membrane</keyword>
<feature type="domain" description="7 transmembrane helices usually fused to an inactive transglutaminase" evidence="3">
    <location>
        <begin position="257"/>
        <end position="500"/>
    </location>
</feature>
<evidence type="ECO:0000313" key="4">
    <source>
        <dbReference type="EMBL" id="RMA78898.1"/>
    </source>
</evidence>
<keyword evidence="1" id="KW-1133">Transmembrane helix</keyword>
<comment type="caution">
    <text evidence="4">The sequence shown here is derived from an EMBL/GenBank/DDBJ whole genome shotgun (WGS) entry which is preliminary data.</text>
</comment>
<reference evidence="4 5" key="1">
    <citation type="submission" date="2018-10" db="EMBL/GenBank/DDBJ databases">
        <title>Genomic Encyclopedia of Type Strains, Phase IV (KMG-IV): sequencing the most valuable type-strain genomes for metagenomic binning, comparative biology and taxonomic classification.</title>
        <authorList>
            <person name="Goeker M."/>
        </authorList>
    </citation>
    <scope>NUCLEOTIDE SEQUENCE [LARGE SCALE GENOMIC DNA]</scope>
    <source>
        <strain evidence="4 5">DSM 25080</strain>
    </source>
</reference>
<dbReference type="Pfam" id="PF14400">
    <property type="entry name" value="Transglut_i_TM"/>
    <property type="match status" value="1"/>
</dbReference>
<organism evidence="4 5">
    <name type="scientific">Umboniibacter marinipuniceus</name>
    <dbReference type="NCBI Taxonomy" id="569599"/>
    <lineage>
        <taxon>Bacteria</taxon>
        <taxon>Pseudomonadati</taxon>
        <taxon>Pseudomonadota</taxon>
        <taxon>Gammaproteobacteria</taxon>
        <taxon>Cellvibrionales</taxon>
        <taxon>Cellvibrionaceae</taxon>
        <taxon>Umboniibacter</taxon>
    </lineage>
</organism>
<evidence type="ECO:0000259" key="3">
    <source>
        <dbReference type="Pfam" id="PF14402"/>
    </source>
</evidence>
<keyword evidence="1" id="KW-0812">Transmembrane</keyword>
<dbReference type="RefSeq" id="WP_121877533.1">
    <property type="nucleotide sequence ID" value="NZ_REFJ01000005.1"/>
</dbReference>
<sequence>MSSRTPFYFAIVALIVIGLFTSWNRHAQNGIPLLPDYDREVWEIEARIEFTALDRPVLASLALPEASQPGFRLIREASSSPDFGMTYQQTPYGRRAEWSKRSALGEQTLFYRAQFLVDPTNQELSPPEYPLTAPKLNLIGPERLAAESLKEAAFSRSSNALSFGRELVKLLNDPNNQNRALLRSRYSQLNILSTLLSEADIPNRLVGVLSLEDGRRRQPIEGMMQLWTGAQWLLFDPASQQFSPLGEVLVWDASIGSLLDVNGGRNSRVSFSMISQDVTPTEAVASVNQASEPWNLSIHSLPLEQQAMFKTIMLIPVGALIVAFLRIMVGLKTSGTFMPILIAMAFVQTELRVGIIGLVVIVGVGLIIRGYLSRLNLLLVARISAVIIAVILMISSFAVLAYHLNLSQGLSITLFPMIILAWTIERMSILWEEDGWREVAMQSAGSLLTAVIVYLAMTNEVIRYLSFNFIGLQLVILAFILMLGNYTGYRLSELTRFYPLGGKS</sequence>
<feature type="domain" description="Inactive transglutaminase fused to 7 transmembrane helices" evidence="2">
    <location>
        <begin position="25"/>
        <end position="185"/>
    </location>
</feature>
<dbReference type="InterPro" id="IPR025840">
    <property type="entry name" value="7TM_transglut"/>
</dbReference>
<name>A0A3M0A7V9_9GAMM</name>
<feature type="transmembrane region" description="Helical" evidence="1">
    <location>
        <begin position="6"/>
        <end position="23"/>
    </location>
</feature>
<gene>
    <name evidence="4" type="ORF">DFR27_2238</name>
</gene>
<feature type="transmembrane region" description="Helical" evidence="1">
    <location>
        <begin position="379"/>
        <end position="400"/>
    </location>
</feature>
<evidence type="ECO:0000313" key="5">
    <source>
        <dbReference type="Proteomes" id="UP000267187"/>
    </source>
</evidence>
<keyword evidence="5" id="KW-1185">Reference proteome</keyword>
<dbReference type="EMBL" id="REFJ01000005">
    <property type="protein sequence ID" value="RMA78898.1"/>
    <property type="molecule type" value="Genomic_DNA"/>
</dbReference>
<proteinExistence type="predicted"/>
<feature type="transmembrane region" description="Helical" evidence="1">
    <location>
        <begin position="436"/>
        <end position="457"/>
    </location>
</feature>